<evidence type="ECO:0000256" key="1">
    <source>
        <dbReference type="SAM" id="MobiDB-lite"/>
    </source>
</evidence>
<feature type="signal peptide" evidence="2">
    <location>
        <begin position="1"/>
        <end position="19"/>
    </location>
</feature>
<evidence type="ECO:0000256" key="2">
    <source>
        <dbReference type="SAM" id="SignalP"/>
    </source>
</evidence>
<accession>A0A9W8NLR9</accession>
<dbReference type="PANTHER" id="PTHR38118:SF3">
    <property type="entry name" value="ANCHORED CELL WALL PROTEIN 11"/>
    <property type="match status" value="1"/>
</dbReference>
<dbReference type="EMBL" id="JANPWZ010000146">
    <property type="protein sequence ID" value="KAJ3578975.1"/>
    <property type="molecule type" value="Genomic_DNA"/>
</dbReference>
<protein>
    <recommendedName>
        <fullName evidence="3">DUF7707 domain-containing protein</fullName>
    </recommendedName>
</protein>
<dbReference type="PANTHER" id="PTHR38118">
    <property type="entry name" value="ANCHORED CELL WALL PROTEIN 11-RELATED"/>
    <property type="match status" value="1"/>
</dbReference>
<dbReference type="Pfam" id="PF24808">
    <property type="entry name" value="DUF7707"/>
    <property type="match status" value="1"/>
</dbReference>
<evidence type="ECO:0000313" key="5">
    <source>
        <dbReference type="Proteomes" id="UP001148614"/>
    </source>
</evidence>
<sequence length="166" mass="16935">MFADRVALIALSTLSLVSAQANSNSTFTIDPDEVTPLEHSNWCTAQTNSCNTLCGTVLQNNCDLFVCTKLQDNCIEANVGNANGQKNCTATYGDKCGTEDVNDHKGEGAATVTTSSSATAEPTSTESSTASSLTSSSMDGAAPTAHAQFIGNGAAAVALGLLAYAL</sequence>
<feature type="compositionally biased region" description="Low complexity" evidence="1">
    <location>
        <begin position="109"/>
        <end position="137"/>
    </location>
</feature>
<dbReference type="VEuPathDB" id="FungiDB:F4678DRAFT_267223"/>
<feature type="chain" id="PRO_5040853396" description="DUF7707 domain-containing protein" evidence="2">
    <location>
        <begin position="20"/>
        <end position="166"/>
    </location>
</feature>
<dbReference type="AlphaFoldDB" id="A0A9W8NLR9"/>
<dbReference type="InterPro" id="IPR056124">
    <property type="entry name" value="DUF7707"/>
</dbReference>
<comment type="caution">
    <text evidence="4">The sequence shown here is derived from an EMBL/GenBank/DDBJ whole genome shotgun (WGS) entry which is preliminary data.</text>
</comment>
<keyword evidence="2" id="KW-0732">Signal</keyword>
<reference evidence="4" key="1">
    <citation type="submission" date="2022-07" db="EMBL/GenBank/DDBJ databases">
        <title>Genome Sequence of Xylaria arbuscula.</title>
        <authorList>
            <person name="Buettner E."/>
        </authorList>
    </citation>
    <scope>NUCLEOTIDE SEQUENCE</scope>
    <source>
        <strain evidence="4">VT107</strain>
    </source>
</reference>
<name>A0A9W8NLR9_9PEZI</name>
<keyword evidence="5" id="KW-1185">Reference proteome</keyword>
<dbReference type="Proteomes" id="UP001148614">
    <property type="component" value="Unassembled WGS sequence"/>
</dbReference>
<evidence type="ECO:0000313" key="4">
    <source>
        <dbReference type="EMBL" id="KAJ3578975.1"/>
    </source>
</evidence>
<proteinExistence type="predicted"/>
<feature type="region of interest" description="Disordered" evidence="1">
    <location>
        <begin position="104"/>
        <end position="137"/>
    </location>
</feature>
<organism evidence="4 5">
    <name type="scientific">Xylaria arbuscula</name>
    <dbReference type="NCBI Taxonomy" id="114810"/>
    <lineage>
        <taxon>Eukaryota</taxon>
        <taxon>Fungi</taxon>
        <taxon>Dikarya</taxon>
        <taxon>Ascomycota</taxon>
        <taxon>Pezizomycotina</taxon>
        <taxon>Sordariomycetes</taxon>
        <taxon>Xylariomycetidae</taxon>
        <taxon>Xylariales</taxon>
        <taxon>Xylariaceae</taxon>
        <taxon>Xylaria</taxon>
    </lineage>
</organism>
<evidence type="ECO:0000259" key="3">
    <source>
        <dbReference type="Pfam" id="PF24808"/>
    </source>
</evidence>
<feature type="domain" description="DUF7707" evidence="3">
    <location>
        <begin position="28"/>
        <end position="63"/>
    </location>
</feature>
<gene>
    <name evidence="4" type="ORF">NPX13_g1590</name>
</gene>